<dbReference type="GeneID" id="27704645"/>
<evidence type="ECO:0000313" key="2">
    <source>
        <dbReference type="Proteomes" id="UP000053789"/>
    </source>
</evidence>
<evidence type="ECO:0000313" key="1">
    <source>
        <dbReference type="EMBL" id="KIW87743.1"/>
    </source>
</evidence>
<dbReference type="EMBL" id="KN847002">
    <property type="protein sequence ID" value="KIW87743.1"/>
    <property type="molecule type" value="Genomic_DNA"/>
</dbReference>
<dbReference type="Proteomes" id="UP000053789">
    <property type="component" value="Unassembled WGS sequence"/>
</dbReference>
<keyword evidence="2" id="KW-1185">Reference proteome</keyword>
<organism evidence="1 2">
    <name type="scientific">Cladophialophora bantiana (strain ATCC 10958 / CBS 173.52 / CDC B-1940 / NIH 8579)</name>
    <name type="common">Xylohypha bantiana</name>
    <dbReference type="NCBI Taxonomy" id="1442370"/>
    <lineage>
        <taxon>Eukaryota</taxon>
        <taxon>Fungi</taxon>
        <taxon>Dikarya</taxon>
        <taxon>Ascomycota</taxon>
        <taxon>Pezizomycotina</taxon>
        <taxon>Eurotiomycetes</taxon>
        <taxon>Chaetothyriomycetidae</taxon>
        <taxon>Chaetothyriales</taxon>
        <taxon>Herpotrichiellaceae</taxon>
        <taxon>Cladophialophora</taxon>
    </lineage>
</organism>
<accession>A0A0D2H343</accession>
<dbReference type="AlphaFoldDB" id="A0A0D2H343"/>
<name>A0A0D2H343_CLAB1</name>
<proteinExistence type="predicted"/>
<dbReference type="VEuPathDB" id="FungiDB:Z519_11717"/>
<reference evidence="1" key="1">
    <citation type="submission" date="2015-01" db="EMBL/GenBank/DDBJ databases">
        <title>The Genome Sequence of Cladophialophora bantiana CBS 173.52.</title>
        <authorList>
            <consortium name="The Broad Institute Genomics Platform"/>
            <person name="Cuomo C."/>
            <person name="de Hoog S."/>
            <person name="Gorbushina A."/>
            <person name="Stielow B."/>
            <person name="Teixiera M."/>
            <person name="Abouelleil A."/>
            <person name="Chapman S.B."/>
            <person name="Priest M."/>
            <person name="Young S.K."/>
            <person name="Wortman J."/>
            <person name="Nusbaum C."/>
            <person name="Birren B."/>
        </authorList>
    </citation>
    <scope>NUCLEOTIDE SEQUENCE [LARGE SCALE GENOMIC DNA]</scope>
    <source>
        <strain evidence="1">CBS 173.52</strain>
    </source>
</reference>
<dbReference type="HOGENOM" id="CLU_2687623_0_0_1"/>
<protein>
    <submittedName>
        <fullName evidence="1">Uncharacterized protein</fullName>
    </submittedName>
</protein>
<sequence>MNPRAYVIHPPLYIWLISLHPSPHFVELATAVEGAGVWTPVWLGLVINDEQWRHITLAHDGLAQRLDTMVDVHA</sequence>
<dbReference type="RefSeq" id="XP_016614412.1">
    <property type="nucleotide sequence ID" value="XM_016769428.1"/>
</dbReference>
<gene>
    <name evidence="1" type="ORF">Z519_11717</name>
</gene>